<feature type="region of interest" description="Disordered" evidence="1">
    <location>
        <begin position="211"/>
        <end position="235"/>
    </location>
</feature>
<evidence type="ECO:0000313" key="2">
    <source>
        <dbReference type="EMBL" id="CAB3921094.1"/>
    </source>
</evidence>
<name>A0ABM8LLJ8_9BURK</name>
<comment type="caution">
    <text evidence="2">The sequence shown here is derived from an EMBL/GenBank/DDBJ whole genome shotgun (WGS) entry which is preliminary data.</text>
</comment>
<protein>
    <recommendedName>
        <fullName evidence="4">3-deoxy-D-arabino-heptulosonate 7-phosphate synthase</fullName>
    </recommendedName>
</protein>
<evidence type="ECO:0000313" key="3">
    <source>
        <dbReference type="Proteomes" id="UP000507140"/>
    </source>
</evidence>
<accession>A0ABM8LLJ8</accession>
<proteinExistence type="predicted"/>
<dbReference type="EMBL" id="CADIKR010000009">
    <property type="protein sequence ID" value="CAB3921094.1"/>
    <property type="molecule type" value="Genomic_DNA"/>
</dbReference>
<evidence type="ECO:0000256" key="1">
    <source>
        <dbReference type="SAM" id="MobiDB-lite"/>
    </source>
</evidence>
<gene>
    <name evidence="2" type="ORF">LMG3415_05562</name>
</gene>
<reference evidence="2 3" key="1">
    <citation type="submission" date="2020-04" db="EMBL/GenBank/DDBJ databases">
        <authorList>
            <person name="De Canck E."/>
        </authorList>
    </citation>
    <scope>NUCLEOTIDE SEQUENCE [LARGE SCALE GENOMIC DNA]</scope>
    <source>
        <strain evidence="2 3">LMG 3415</strain>
    </source>
</reference>
<keyword evidence="3" id="KW-1185">Reference proteome</keyword>
<dbReference type="Proteomes" id="UP000507140">
    <property type="component" value="Unassembled WGS sequence"/>
</dbReference>
<sequence>MPAALPPALIEQTLRAVARRYRVAAMSAPTRGLEDSDPAAALAAAIEAGRAALTSGAEPRREHQHLFVDALSQLIRDALRDPGGDPVFQAMVLRHQSAQVREHASLSAHAGADRRAVRTAVAAFAHAGKRRRMPAGPLADALADLDGACAAGEWRALTQGVQALLSALGHDEKADPALAGQLEGLLRDPALARLRRQDDLASDPQVQRYQSLWQRQGPRTGTPEAAAQGLHARRRGGAVEARAQASIAALAQHLAQAAGETYRVATSLRVPASIPGNADRAKSEWDVALLRQSGGDAADPVWDVCLLVEAKASTDAATTDLPRLLRGLRLLKHADAQTTYVFDSHQGPLRLRGAALAALPADPDELASTILYFSDAPAEPAPRLLSAASRMQLLSAQESLDYASQTIAGEAPDSQTLAPLWHQLLAQPRWSPVLNQFPCLQQVRALMVHADDLEAAIARLGQDGVKA</sequence>
<organism evidence="2 3">
    <name type="scientific">Achromobacter mucicolens</name>
    <dbReference type="NCBI Taxonomy" id="1389922"/>
    <lineage>
        <taxon>Bacteria</taxon>
        <taxon>Pseudomonadati</taxon>
        <taxon>Pseudomonadota</taxon>
        <taxon>Betaproteobacteria</taxon>
        <taxon>Burkholderiales</taxon>
        <taxon>Alcaligenaceae</taxon>
        <taxon>Achromobacter</taxon>
    </lineage>
</organism>
<evidence type="ECO:0008006" key="4">
    <source>
        <dbReference type="Google" id="ProtNLM"/>
    </source>
</evidence>
<dbReference type="RefSeq" id="WP_180100664.1">
    <property type="nucleotide sequence ID" value="NZ_CADIKR010000009.1"/>
</dbReference>